<organism evidence="16 17">
    <name type="scientific">Varroa destructor</name>
    <name type="common">Honeybee mite</name>
    <dbReference type="NCBI Taxonomy" id="109461"/>
    <lineage>
        <taxon>Eukaryota</taxon>
        <taxon>Metazoa</taxon>
        <taxon>Ecdysozoa</taxon>
        <taxon>Arthropoda</taxon>
        <taxon>Chelicerata</taxon>
        <taxon>Arachnida</taxon>
        <taxon>Acari</taxon>
        <taxon>Parasitiformes</taxon>
        <taxon>Mesostigmata</taxon>
        <taxon>Gamasina</taxon>
        <taxon>Dermanyssoidea</taxon>
        <taxon>Varroidae</taxon>
        <taxon>Varroa</taxon>
    </lineage>
</organism>
<evidence type="ECO:0000256" key="3">
    <source>
        <dbReference type="ARBA" id="ARBA00006985"/>
    </source>
</evidence>
<protein>
    <recommendedName>
        <fullName evidence="5">formate--tetrahydrofolate ligase</fullName>
        <ecNumber evidence="5">6.3.4.3</ecNumber>
    </recommendedName>
</protein>
<dbReference type="GO" id="GO:0005829">
    <property type="term" value="C:cytosol"/>
    <property type="evidence" value="ECO:0007669"/>
    <property type="project" value="UniProtKB-ARBA"/>
</dbReference>
<keyword evidence="12" id="KW-0368">Histidine biosynthesis</keyword>
<name>A0A7M7JF49_VARDE</name>
<keyword evidence="17" id="KW-1185">Reference proteome</keyword>
<dbReference type="OrthoDB" id="1845775at2759"/>
<evidence type="ECO:0000256" key="15">
    <source>
        <dbReference type="ARBA" id="ARBA00052194"/>
    </source>
</evidence>
<dbReference type="Gene3D" id="3.10.410.10">
    <property type="entry name" value="Formyltetrahydrofolate synthetase, domain 3"/>
    <property type="match status" value="1"/>
</dbReference>
<reference evidence="16" key="1">
    <citation type="submission" date="2021-01" db="UniProtKB">
        <authorList>
            <consortium name="EnsemblMetazoa"/>
        </authorList>
    </citation>
    <scope>IDENTIFICATION</scope>
</reference>
<dbReference type="GO" id="GO:0000105">
    <property type="term" value="P:L-histidine biosynthetic process"/>
    <property type="evidence" value="ECO:0007669"/>
    <property type="project" value="UniProtKB-KW"/>
</dbReference>
<dbReference type="GO" id="GO:0046655">
    <property type="term" value="P:folic acid metabolic process"/>
    <property type="evidence" value="ECO:0007669"/>
    <property type="project" value="UniProtKB-ARBA"/>
</dbReference>
<comment type="subunit">
    <text evidence="4">Homodimer.</text>
</comment>
<keyword evidence="10" id="KW-0658">Purine biosynthesis</keyword>
<evidence type="ECO:0000256" key="14">
    <source>
        <dbReference type="ARBA" id="ARBA00049033"/>
    </source>
</evidence>
<dbReference type="PROSITE" id="PS00721">
    <property type="entry name" value="FTHFS_1"/>
    <property type="match status" value="1"/>
</dbReference>
<evidence type="ECO:0000313" key="16">
    <source>
        <dbReference type="EnsemblMetazoa" id="XP_022651226"/>
    </source>
</evidence>
<comment type="pathway">
    <text evidence="1">One-carbon metabolism; tetrahydrofolate interconversion.</text>
</comment>
<keyword evidence="13" id="KW-0486">Methionine biosynthesis</keyword>
<dbReference type="RefSeq" id="XP_022651226.1">
    <property type="nucleotide sequence ID" value="XM_022795491.1"/>
</dbReference>
<dbReference type="CDD" id="cd00477">
    <property type="entry name" value="FTHFS"/>
    <property type="match status" value="1"/>
</dbReference>
<dbReference type="HAMAP" id="MF_01543">
    <property type="entry name" value="FTHFS"/>
    <property type="match status" value="1"/>
</dbReference>
<dbReference type="GO" id="GO:0006164">
    <property type="term" value="P:purine nucleotide biosynthetic process"/>
    <property type="evidence" value="ECO:0007669"/>
    <property type="project" value="UniProtKB-KW"/>
</dbReference>
<evidence type="ECO:0000256" key="6">
    <source>
        <dbReference type="ARBA" id="ARBA00022563"/>
    </source>
</evidence>
<dbReference type="OMA" id="QPIMFRR"/>
<evidence type="ECO:0000256" key="4">
    <source>
        <dbReference type="ARBA" id="ARBA00011738"/>
    </source>
</evidence>
<dbReference type="GO" id="GO:0009257">
    <property type="term" value="P:10-formyltetrahydrofolate biosynthetic process"/>
    <property type="evidence" value="ECO:0007669"/>
    <property type="project" value="UniProtKB-ARBA"/>
</dbReference>
<keyword evidence="9" id="KW-0547">Nucleotide-binding</keyword>
<dbReference type="Gene3D" id="3.40.50.300">
    <property type="entry name" value="P-loop containing nucleotide triphosphate hydrolases"/>
    <property type="match status" value="2"/>
</dbReference>
<evidence type="ECO:0000256" key="1">
    <source>
        <dbReference type="ARBA" id="ARBA00004777"/>
    </source>
</evidence>
<keyword evidence="6" id="KW-0554">One-carbon metabolism</keyword>
<dbReference type="Pfam" id="PF01268">
    <property type="entry name" value="FTHFS"/>
    <property type="match status" value="1"/>
</dbReference>
<dbReference type="Proteomes" id="UP000594260">
    <property type="component" value="Unplaced"/>
</dbReference>
<comment type="similarity">
    <text evidence="2">In the N-terminal section; belongs to the tetrahydrofolate dehydrogenase/cyclohydrolase family.</text>
</comment>
<dbReference type="InParanoid" id="A0A7M7JF49"/>
<evidence type="ECO:0000256" key="7">
    <source>
        <dbReference type="ARBA" id="ARBA00022598"/>
    </source>
</evidence>
<dbReference type="EnsemblMetazoa" id="XM_022795491">
    <property type="protein sequence ID" value="XP_022651226"/>
    <property type="gene ID" value="LOC111246231"/>
</dbReference>
<dbReference type="GO" id="GO:0016787">
    <property type="term" value="F:hydrolase activity"/>
    <property type="evidence" value="ECO:0007669"/>
    <property type="project" value="UniProtKB-ARBA"/>
</dbReference>
<evidence type="ECO:0000256" key="2">
    <source>
        <dbReference type="ARBA" id="ARBA00005559"/>
    </source>
</evidence>
<dbReference type="InterPro" id="IPR027417">
    <property type="entry name" value="P-loop_NTPase"/>
</dbReference>
<accession>A0A7M7JF49</accession>
<evidence type="ECO:0000256" key="13">
    <source>
        <dbReference type="ARBA" id="ARBA00023167"/>
    </source>
</evidence>
<evidence type="ECO:0000256" key="10">
    <source>
        <dbReference type="ARBA" id="ARBA00022755"/>
    </source>
</evidence>
<dbReference type="CTD" id="41279"/>
<dbReference type="UniPathway" id="UPA00193"/>
<dbReference type="SUPFAM" id="SSF52540">
    <property type="entry name" value="P-loop containing nucleoside triphosphate hydrolases"/>
    <property type="match status" value="1"/>
</dbReference>
<dbReference type="AlphaFoldDB" id="A0A7M7JF49"/>
<proteinExistence type="inferred from homology"/>
<keyword evidence="7" id="KW-0436">Ligase</keyword>
<keyword evidence="8" id="KW-0028">Amino-acid biosynthesis</keyword>
<dbReference type="FunCoup" id="A0A7M7JF49">
    <property type="interactions" value="1224"/>
</dbReference>
<dbReference type="KEGG" id="vde:111246231"/>
<dbReference type="GO" id="GO:0005524">
    <property type="term" value="F:ATP binding"/>
    <property type="evidence" value="ECO:0007669"/>
    <property type="project" value="UniProtKB-KW"/>
</dbReference>
<dbReference type="GO" id="GO:0009086">
    <property type="term" value="P:methionine biosynthetic process"/>
    <property type="evidence" value="ECO:0007669"/>
    <property type="project" value="UniProtKB-KW"/>
</dbReference>
<evidence type="ECO:0000256" key="8">
    <source>
        <dbReference type="ARBA" id="ARBA00022605"/>
    </source>
</evidence>
<dbReference type="InterPro" id="IPR000559">
    <property type="entry name" value="Formate_THF_ligase"/>
</dbReference>
<keyword evidence="11" id="KW-0067">ATP-binding</keyword>
<comment type="catalytic activity">
    <reaction evidence="14">
        <text>(6S)-5,6,7,8-tetrahydrofolate + formate + ATP = (6R)-10-formyltetrahydrofolate + ADP + phosphate</text>
        <dbReference type="Rhea" id="RHEA:20221"/>
        <dbReference type="ChEBI" id="CHEBI:15740"/>
        <dbReference type="ChEBI" id="CHEBI:30616"/>
        <dbReference type="ChEBI" id="CHEBI:43474"/>
        <dbReference type="ChEBI" id="CHEBI:57453"/>
        <dbReference type="ChEBI" id="CHEBI:195366"/>
        <dbReference type="ChEBI" id="CHEBI:456216"/>
        <dbReference type="EC" id="6.3.4.3"/>
    </reaction>
</comment>
<dbReference type="EC" id="6.3.4.3" evidence="5"/>
<sequence length="641" mass="69772">MGTPGRMWSLKPLSIERVTPVPSDIDIALAQVPKNIDVLAEEITLLPAEYDCYGRQKAKVDLSVFDRLRDQEDGYYVLVTGITPTPFGEGKTTTTVGLCQALGAHLNRNTFACLRQPSQGPIFGIKGGAAGGGYSQVIPMVDFNLHLTGDMHAITAANNLLAAQIDTRIYHEKTQSDKGLYNRLVPSKGGKREFSPIQLKRLKKLGINKTNPDDLTPEERESFARLNIDPKSITFNRVIDTSDRFLREITIGEGVLEQRFSRKSQFDITPASEVMAIMALATSLDDLKDRLGKIVIASNLKGEPVTADDLACTGPMIVLLQEAFKPTLMQTLEGTPVFVHCGPFANIAHGCSSIIADKIALKLVGSNGFVVTESGFGADLGMEKFFNIKCRYSGLTPNAVVIVATIRALKSHGGGSIVSLGSPLPDEYTQENLDLVKKGFCNLKKHIENIGKFGLPAIVAINRFKFDTERELLLLRNLCLCNGAAAAVICNHWAEGGEGAVDLAKSVVNACETWKGSFRFLYPLELTIEEKLERIAREIYGAGSVEFSDKAKAKVKLYTAQGFGNLPLCISKTQLSLSHDQSFLGAPVDFKFPVRDIRASVGAGFLYALSGDIMTMTGLNTRPAIYDIDLDTKTGRVIGLF</sequence>
<dbReference type="FunFam" id="3.40.50.300:FF:000245">
    <property type="entry name" value="C-1-tetrahydrofolate synthase, cytoplasmic"/>
    <property type="match status" value="1"/>
</dbReference>
<dbReference type="InterPro" id="IPR020628">
    <property type="entry name" value="Formate_THF_ligase_CS"/>
</dbReference>
<dbReference type="GO" id="GO:0004488">
    <property type="term" value="F:methylenetetrahydrofolate dehydrogenase (NADP+) activity"/>
    <property type="evidence" value="ECO:0007669"/>
    <property type="project" value="UniProtKB-EC"/>
</dbReference>
<evidence type="ECO:0000313" key="17">
    <source>
        <dbReference type="Proteomes" id="UP000594260"/>
    </source>
</evidence>
<dbReference type="GeneID" id="111246231"/>
<evidence type="ECO:0000256" key="11">
    <source>
        <dbReference type="ARBA" id="ARBA00022840"/>
    </source>
</evidence>
<dbReference type="FunFam" id="1.10.8.770:FF:000001">
    <property type="entry name" value="Methylenetetrahydrofolate dehydrogenase (NADP+ dependent) 1 like"/>
    <property type="match status" value="1"/>
</dbReference>
<dbReference type="Gene3D" id="1.10.8.770">
    <property type="match status" value="1"/>
</dbReference>
<dbReference type="GO" id="GO:0035999">
    <property type="term" value="P:tetrahydrofolate interconversion"/>
    <property type="evidence" value="ECO:0007669"/>
    <property type="project" value="UniProtKB-UniPathway"/>
</dbReference>
<evidence type="ECO:0000256" key="9">
    <source>
        <dbReference type="ARBA" id="ARBA00022741"/>
    </source>
</evidence>
<dbReference type="PROSITE" id="PS00722">
    <property type="entry name" value="FTHFS_2"/>
    <property type="match status" value="1"/>
</dbReference>
<comment type="catalytic activity">
    <reaction evidence="15">
        <text>(6R)-5,10-methylene-5,6,7,8-tetrahydrofolate + NADP(+) = (6R)-5,10-methenyltetrahydrofolate + NADPH</text>
        <dbReference type="Rhea" id="RHEA:22812"/>
        <dbReference type="ChEBI" id="CHEBI:15636"/>
        <dbReference type="ChEBI" id="CHEBI:57455"/>
        <dbReference type="ChEBI" id="CHEBI:57783"/>
        <dbReference type="ChEBI" id="CHEBI:58349"/>
        <dbReference type="EC" id="1.5.1.5"/>
    </reaction>
</comment>
<dbReference type="FunFam" id="3.40.50.300:FF:001522">
    <property type="entry name" value="Probable MIS1-C1-tetrahydrofolate synthase, mitochondrial"/>
    <property type="match status" value="1"/>
</dbReference>
<comment type="similarity">
    <text evidence="3">In the C-terminal section; belongs to the formate--tetrahydrofolate ligase family.</text>
</comment>
<evidence type="ECO:0000256" key="12">
    <source>
        <dbReference type="ARBA" id="ARBA00023102"/>
    </source>
</evidence>
<evidence type="ECO:0000256" key="5">
    <source>
        <dbReference type="ARBA" id="ARBA00012295"/>
    </source>
</evidence>
<dbReference type="GO" id="GO:0004329">
    <property type="term" value="F:formate-tetrahydrofolate ligase activity"/>
    <property type="evidence" value="ECO:0007669"/>
    <property type="project" value="UniProtKB-EC"/>
</dbReference>
<dbReference type="FunFam" id="3.10.410.10:FF:000001">
    <property type="entry name" value="Putative formate--tetrahydrofolate ligase"/>
    <property type="match status" value="1"/>
</dbReference>